<feature type="region of interest" description="Disordered" evidence="1">
    <location>
        <begin position="1"/>
        <end position="30"/>
    </location>
</feature>
<name>A0A8K0D950_IGNLU</name>
<dbReference type="Proteomes" id="UP000801492">
    <property type="component" value="Unassembled WGS sequence"/>
</dbReference>
<feature type="compositionally biased region" description="Basic and acidic residues" evidence="1">
    <location>
        <begin position="19"/>
        <end position="30"/>
    </location>
</feature>
<gene>
    <name evidence="2" type="ORF">ILUMI_06120</name>
</gene>
<proteinExistence type="predicted"/>
<dbReference type="EMBL" id="VTPC01002427">
    <property type="protein sequence ID" value="KAF2900064.1"/>
    <property type="molecule type" value="Genomic_DNA"/>
</dbReference>
<organism evidence="2 3">
    <name type="scientific">Ignelater luminosus</name>
    <name type="common">Cucubano</name>
    <name type="synonym">Pyrophorus luminosus</name>
    <dbReference type="NCBI Taxonomy" id="2038154"/>
    <lineage>
        <taxon>Eukaryota</taxon>
        <taxon>Metazoa</taxon>
        <taxon>Ecdysozoa</taxon>
        <taxon>Arthropoda</taxon>
        <taxon>Hexapoda</taxon>
        <taxon>Insecta</taxon>
        <taxon>Pterygota</taxon>
        <taxon>Neoptera</taxon>
        <taxon>Endopterygota</taxon>
        <taxon>Coleoptera</taxon>
        <taxon>Polyphaga</taxon>
        <taxon>Elateriformia</taxon>
        <taxon>Elateroidea</taxon>
        <taxon>Elateridae</taxon>
        <taxon>Agrypninae</taxon>
        <taxon>Pyrophorini</taxon>
        <taxon>Ignelater</taxon>
    </lineage>
</organism>
<evidence type="ECO:0000313" key="3">
    <source>
        <dbReference type="Proteomes" id="UP000801492"/>
    </source>
</evidence>
<protein>
    <submittedName>
        <fullName evidence="2">Uncharacterized protein</fullName>
    </submittedName>
</protein>
<reference evidence="2" key="1">
    <citation type="submission" date="2019-08" db="EMBL/GenBank/DDBJ databases">
        <title>The genome of the North American firefly Photinus pyralis.</title>
        <authorList>
            <consortium name="Photinus pyralis genome working group"/>
            <person name="Fallon T.R."/>
            <person name="Sander Lower S.E."/>
            <person name="Weng J.-K."/>
        </authorList>
    </citation>
    <scope>NUCLEOTIDE SEQUENCE</scope>
    <source>
        <strain evidence="2">TRF0915ILg1</strain>
        <tissue evidence="2">Whole body</tissue>
    </source>
</reference>
<evidence type="ECO:0000256" key="1">
    <source>
        <dbReference type="SAM" id="MobiDB-lite"/>
    </source>
</evidence>
<dbReference type="AlphaFoldDB" id="A0A8K0D950"/>
<keyword evidence="3" id="KW-1185">Reference proteome</keyword>
<evidence type="ECO:0000313" key="2">
    <source>
        <dbReference type="EMBL" id="KAF2900064.1"/>
    </source>
</evidence>
<feature type="compositionally biased region" description="Polar residues" evidence="1">
    <location>
        <begin position="1"/>
        <end position="15"/>
    </location>
</feature>
<sequence length="180" mass="21435">MSSHSRTIKNESNNVKLMKSNDHSIRVRKHSGDECRQEAYGYLQHAVDTIVEANRVQDVKVHREADCGSENCLVLAKIQSKIEGTEYNPDNSENKSTQKLYSWRLEQTLIEEHRSTNEVIRVGMNMERHIDKEIGKRQLAWFGHVTKMTKNRRLRKIWKWIPMERRKRGRTRRSWRSDMM</sequence>
<accession>A0A8K0D950</accession>
<comment type="caution">
    <text evidence="2">The sequence shown here is derived from an EMBL/GenBank/DDBJ whole genome shotgun (WGS) entry which is preliminary data.</text>
</comment>